<dbReference type="EMBL" id="KZ502442">
    <property type="protein sequence ID" value="PKU79071.1"/>
    <property type="molecule type" value="Genomic_DNA"/>
</dbReference>
<gene>
    <name evidence="3" type="ORF">MA16_Dca000415</name>
</gene>
<dbReference type="Pfam" id="PF12776">
    <property type="entry name" value="Myb_DNA-bind_3"/>
    <property type="match status" value="1"/>
</dbReference>
<keyword evidence="4" id="KW-1185">Reference proteome</keyword>
<accession>A0A2I0WTU1</accession>
<dbReference type="AlphaFoldDB" id="A0A2I0WTU1"/>
<dbReference type="Proteomes" id="UP000233837">
    <property type="component" value="Unassembled WGS sequence"/>
</dbReference>
<dbReference type="PANTHER" id="PTHR47072:SF1">
    <property type="entry name" value="OS09G0122200 PROTEIN"/>
    <property type="match status" value="1"/>
</dbReference>
<feature type="region of interest" description="Disordered" evidence="1">
    <location>
        <begin position="33"/>
        <end position="62"/>
    </location>
</feature>
<dbReference type="PANTHER" id="PTHR47072">
    <property type="match status" value="1"/>
</dbReference>
<proteinExistence type="predicted"/>
<feature type="domain" description="Myb/SANT-like" evidence="2">
    <location>
        <begin position="62"/>
        <end position="154"/>
    </location>
</feature>
<sequence>MHAECVSDNKSSNTIYLHKTEMQKFLKGKGFARASSSAPHRSGDDISIHSGQPKSTNRNPKWPEDHNVVLGELLLEQYVNGNFCNGNLQKEQWSSLVAALNQRLGSNYIESSVMIRFKSMKADFKILYQLKNCSGWGWDDDLYILVASNELWDEIVQVNPKLSRFRRHPFHQYKIFEKIYAENIAIGTCARSSKVTQPTVNLDEDETPHFEDEFMAANGVSYDMEGTSNSNLPEALDGAPSEDVDESSMLHSRRSSEEPPRSTRHPKEKGDLDNLNRLLVESNKNAVVFKEIIQRNEPWTMTDCLAKLGQLENLTTQALLVVQDALKKNNDNKTIFMTWEGELLAKWIEYIVSSHPHFYASKVWL</sequence>
<evidence type="ECO:0000256" key="1">
    <source>
        <dbReference type="SAM" id="MobiDB-lite"/>
    </source>
</evidence>
<evidence type="ECO:0000313" key="3">
    <source>
        <dbReference type="EMBL" id="PKU79071.1"/>
    </source>
</evidence>
<organism evidence="3 4">
    <name type="scientific">Dendrobium catenatum</name>
    <dbReference type="NCBI Taxonomy" id="906689"/>
    <lineage>
        <taxon>Eukaryota</taxon>
        <taxon>Viridiplantae</taxon>
        <taxon>Streptophyta</taxon>
        <taxon>Embryophyta</taxon>
        <taxon>Tracheophyta</taxon>
        <taxon>Spermatophyta</taxon>
        <taxon>Magnoliopsida</taxon>
        <taxon>Liliopsida</taxon>
        <taxon>Asparagales</taxon>
        <taxon>Orchidaceae</taxon>
        <taxon>Epidendroideae</taxon>
        <taxon>Malaxideae</taxon>
        <taxon>Dendrobiinae</taxon>
        <taxon>Dendrobium</taxon>
    </lineage>
</organism>
<feature type="compositionally biased region" description="Polar residues" evidence="1">
    <location>
        <begin position="49"/>
        <end position="59"/>
    </location>
</feature>
<reference evidence="3 4" key="1">
    <citation type="journal article" date="2016" name="Sci. Rep.">
        <title>The Dendrobium catenatum Lindl. genome sequence provides insights into polysaccharide synthase, floral development and adaptive evolution.</title>
        <authorList>
            <person name="Zhang G.Q."/>
            <person name="Xu Q."/>
            <person name="Bian C."/>
            <person name="Tsai W.C."/>
            <person name="Yeh C.M."/>
            <person name="Liu K.W."/>
            <person name="Yoshida K."/>
            <person name="Zhang L.S."/>
            <person name="Chang S.B."/>
            <person name="Chen F."/>
            <person name="Shi Y."/>
            <person name="Su Y.Y."/>
            <person name="Zhang Y.Q."/>
            <person name="Chen L.J."/>
            <person name="Yin Y."/>
            <person name="Lin M."/>
            <person name="Huang H."/>
            <person name="Deng H."/>
            <person name="Wang Z.W."/>
            <person name="Zhu S.L."/>
            <person name="Zhao X."/>
            <person name="Deng C."/>
            <person name="Niu S.C."/>
            <person name="Huang J."/>
            <person name="Wang M."/>
            <person name="Liu G.H."/>
            <person name="Yang H.J."/>
            <person name="Xiao X.J."/>
            <person name="Hsiao Y.Y."/>
            <person name="Wu W.L."/>
            <person name="Chen Y.Y."/>
            <person name="Mitsuda N."/>
            <person name="Ohme-Takagi M."/>
            <person name="Luo Y.B."/>
            <person name="Van de Peer Y."/>
            <person name="Liu Z.J."/>
        </authorList>
    </citation>
    <scope>NUCLEOTIDE SEQUENCE [LARGE SCALE GENOMIC DNA]</scope>
    <source>
        <tissue evidence="3">The whole plant</tissue>
    </source>
</reference>
<protein>
    <recommendedName>
        <fullName evidence="2">Myb/SANT-like domain-containing protein</fullName>
    </recommendedName>
</protein>
<reference evidence="3 4" key="2">
    <citation type="journal article" date="2017" name="Nature">
        <title>The Apostasia genome and the evolution of orchids.</title>
        <authorList>
            <person name="Zhang G.Q."/>
            <person name="Liu K.W."/>
            <person name="Li Z."/>
            <person name="Lohaus R."/>
            <person name="Hsiao Y.Y."/>
            <person name="Niu S.C."/>
            <person name="Wang J.Y."/>
            <person name="Lin Y.C."/>
            <person name="Xu Q."/>
            <person name="Chen L.J."/>
            <person name="Yoshida K."/>
            <person name="Fujiwara S."/>
            <person name="Wang Z.W."/>
            <person name="Zhang Y.Q."/>
            <person name="Mitsuda N."/>
            <person name="Wang M."/>
            <person name="Liu G.H."/>
            <person name="Pecoraro L."/>
            <person name="Huang H.X."/>
            <person name="Xiao X.J."/>
            <person name="Lin M."/>
            <person name="Wu X.Y."/>
            <person name="Wu W.L."/>
            <person name="Chen Y.Y."/>
            <person name="Chang S.B."/>
            <person name="Sakamoto S."/>
            <person name="Ohme-Takagi M."/>
            <person name="Yagi M."/>
            <person name="Zeng S.J."/>
            <person name="Shen C.Y."/>
            <person name="Yeh C.M."/>
            <person name="Luo Y.B."/>
            <person name="Tsai W.C."/>
            <person name="Van de Peer Y."/>
            <person name="Liu Z.J."/>
        </authorList>
    </citation>
    <scope>NUCLEOTIDE SEQUENCE [LARGE SCALE GENOMIC DNA]</scope>
    <source>
        <tissue evidence="3">The whole plant</tissue>
    </source>
</reference>
<feature type="region of interest" description="Disordered" evidence="1">
    <location>
        <begin position="222"/>
        <end position="272"/>
    </location>
</feature>
<evidence type="ECO:0000313" key="4">
    <source>
        <dbReference type="Proteomes" id="UP000233837"/>
    </source>
</evidence>
<name>A0A2I0WTU1_9ASPA</name>
<dbReference type="OrthoDB" id="654906at2759"/>
<dbReference type="InterPro" id="IPR024752">
    <property type="entry name" value="Myb/SANT-like_dom"/>
</dbReference>
<evidence type="ECO:0000259" key="2">
    <source>
        <dbReference type="Pfam" id="PF12776"/>
    </source>
</evidence>